<reference evidence="7 10" key="1">
    <citation type="journal article" date="2019" name="Nat. Med.">
        <title>A library of human gut bacterial isolates paired with longitudinal multiomics data enables mechanistic microbiome research.</title>
        <authorList>
            <person name="Poyet M."/>
            <person name="Groussin M."/>
            <person name="Gibbons S.M."/>
            <person name="Avila-Pacheco J."/>
            <person name="Jiang X."/>
            <person name="Kearney S.M."/>
            <person name="Perrotta A.R."/>
            <person name="Berdy B."/>
            <person name="Zhao S."/>
            <person name="Lieberman T.D."/>
            <person name="Swanson P.K."/>
            <person name="Smith M."/>
            <person name="Roesemann S."/>
            <person name="Alexander J.E."/>
            <person name="Rich S.A."/>
            <person name="Livny J."/>
            <person name="Vlamakis H."/>
            <person name="Clish C."/>
            <person name="Bullock K."/>
            <person name="Deik A."/>
            <person name="Scott J."/>
            <person name="Pierce K.A."/>
            <person name="Xavier R.J."/>
            <person name="Alm E.J."/>
        </authorList>
    </citation>
    <scope>NUCLEOTIDE SEQUENCE [LARGE SCALE GENOMIC DNA]</scope>
    <source>
        <strain evidence="7 10">BIOML-A1</strain>
    </source>
</reference>
<feature type="transmembrane region" description="Helical" evidence="6">
    <location>
        <begin position="279"/>
        <end position="305"/>
    </location>
</feature>
<comment type="caution">
    <text evidence="8">The sequence shown here is derived from an EMBL/GenBank/DDBJ whole genome shotgun (WGS) entry which is preliminary data.</text>
</comment>
<dbReference type="InterPro" id="IPR050833">
    <property type="entry name" value="Poly_Biosynth_Transport"/>
</dbReference>
<feature type="transmembrane region" description="Helical" evidence="6">
    <location>
        <begin position="63"/>
        <end position="84"/>
    </location>
</feature>
<name>A0A4Q5GWT3_9BACE</name>
<feature type="transmembrane region" description="Helical" evidence="6">
    <location>
        <begin position="377"/>
        <end position="399"/>
    </location>
</feature>
<dbReference type="GO" id="GO:0005886">
    <property type="term" value="C:plasma membrane"/>
    <property type="evidence" value="ECO:0007669"/>
    <property type="project" value="UniProtKB-SubCell"/>
</dbReference>
<sequence length="519" mass="60054">MCKFARYTNNYSRTARSIKNAKVALFFYCINLLLQFFSRKIFLEYLGAEVLGLNTTAQNLIEFLNLAELGIGSAVGYSLYKPLFERNYQAINEIVSVQGWLYRKIAYFVISGACILMFFFPLIFEKAEVPLWYTYGTFIALLVSALLGYFINYRQIVFSADQQEYKVTLNIQGFKFFKILLQIAAVYYLSNGYVYWMLLEILMSVLTAYVLNRLLKHEYPWLKSTPRLGKDLSKKYPEIIKKTKQLFFHKIASFVLTQTSPLVIYAYTSLTLVAIYGNYMLIVMGAIYLMNSSFNSIGAGVGNLIAEGNRERIKAIFWELASFRIWVASIICFGIYKLGHCFIILWVGQEYIMEQSAFIILIFITFVGLTRTHEPFLFGYGLFQDIWSPIVETILNLGLSIVLGYYYGLTGILSGVAISLLLIVCGWKPYFLYRWGFKEKISEYICHYLKYILLLAISFIATLWILSLFSSSVATFIEWGIYAFKVLSLYTLFSGFLFVLLDTSYRNMCKRIFSFIKRK</sequence>
<keyword evidence="8" id="KW-0762">Sugar transport</keyword>
<evidence type="ECO:0000256" key="1">
    <source>
        <dbReference type="ARBA" id="ARBA00004651"/>
    </source>
</evidence>
<organism evidence="8 9">
    <name type="scientific">Bacteroides eggerthii</name>
    <dbReference type="NCBI Taxonomy" id="28111"/>
    <lineage>
        <taxon>Bacteria</taxon>
        <taxon>Pseudomonadati</taxon>
        <taxon>Bacteroidota</taxon>
        <taxon>Bacteroidia</taxon>
        <taxon>Bacteroidales</taxon>
        <taxon>Bacteroidaceae</taxon>
        <taxon>Bacteroides</taxon>
    </lineage>
</organism>
<evidence type="ECO:0000256" key="4">
    <source>
        <dbReference type="ARBA" id="ARBA00022989"/>
    </source>
</evidence>
<feature type="transmembrane region" description="Helical" evidence="6">
    <location>
        <begin position="325"/>
        <end position="346"/>
    </location>
</feature>
<keyword evidence="2" id="KW-1003">Cell membrane</keyword>
<feature type="transmembrane region" description="Helical" evidence="6">
    <location>
        <begin position="195"/>
        <end position="215"/>
    </location>
</feature>
<feature type="transmembrane region" description="Helical" evidence="6">
    <location>
        <begin position="448"/>
        <end position="469"/>
    </location>
</feature>
<feature type="transmembrane region" description="Helical" evidence="6">
    <location>
        <begin position="21"/>
        <end position="43"/>
    </location>
</feature>
<feature type="transmembrane region" description="Helical" evidence="6">
    <location>
        <begin position="130"/>
        <end position="151"/>
    </location>
</feature>
<dbReference type="Proteomes" id="UP000291917">
    <property type="component" value="Unassembled WGS sequence"/>
</dbReference>
<gene>
    <name evidence="8" type="ORF">EAJ03_11720</name>
    <name evidence="7" type="ORF">F2Z23_12320</name>
</gene>
<reference evidence="8 9" key="2">
    <citation type="journal article" date="2019" name="Science, e1252229">
        <title>Invertible promoters mediate bacterial phase variation, antibiotic resistance, and host adaptation in the gut.</title>
        <authorList>
            <person name="Jiang X."/>
            <person name="Hall A.B."/>
            <person name="Arthur T.D."/>
            <person name="Plichta D.R."/>
            <person name="Covington C.T."/>
            <person name="Poyet M."/>
            <person name="Crothers J."/>
            <person name="Moses P.L."/>
            <person name="Tolonen A.C."/>
            <person name="Vlamakis H."/>
            <person name="Alm E.J."/>
            <person name="Xavier R.J."/>
        </authorList>
    </citation>
    <scope>NUCLEOTIDE SEQUENCE [LARGE SCALE GENOMIC DNA]</scope>
    <source>
        <strain evidence="9">bj_0095</strain>
        <strain evidence="8">Bj_0095</strain>
    </source>
</reference>
<dbReference type="PANTHER" id="PTHR30250:SF26">
    <property type="entry name" value="PSMA PROTEIN"/>
    <property type="match status" value="1"/>
</dbReference>
<feature type="transmembrane region" description="Helical" evidence="6">
    <location>
        <begin position="352"/>
        <end position="370"/>
    </location>
</feature>
<feature type="transmembrane region" description="Helical" evidence="6">
    <location>
        <begin position="105"/>
        <end position="124"/>
    </location>
</feature>
<keyword evidence="5 6" id="KW-0472">Membrane</keyword>
<keyword evidence="4 6" id="KW-1133">Transmembrane helix</keyword>
<protein>
    <submittedName>
        <fullName evidence="8">Sugar transporter</fullName>
    </submittedName>
</protein>
<feature type="transmembrane region" description="Helical" evidence="6">
    <location>
        <begin position="405"/>
        <end position="427"/>
    </location>
</feature>
<evidence type="ECO:0000256" key="6">
    <source>
        <dbReference type="SAM" id="Phobius"/>
    </source>
</evidence>
<evidence type="ECO:0000313" key="7">
    <source>
        <dbReference type="EMBL" id="KAA5273189.1"/>
    </source>
</evidence>
<keyword evidence="10" id="KW-1185">Reference proteome</keyword>
<keyword evidence="8" id="KW-0813">Transport</keyword>
<accession>A0A4Q5GWT3</accession>
<feature type="transmembrane region" description="Helical" evidence="6">
    <location>
        <begin position="247"/>
        <end position="267"/>
    </location>
</feature>
<comment type="subcellular location">
    <subcellularLocation>
        <location evidence="1">Cell membrane</location>
        <topology evidence="1">Multi-pass membrane protein</topology>
    </subcellularLocation>
</comment>
<dbReference type="PANTHER" id="PTHR30250">
    <property type="entry name" value="PST FAMILY PREDICTED COLANIC ACID TRANSPORTER"/>
    <property type="match status" value="1"/>
</dbReference>
<feature type="transmembrane region" description="Helical" evidence="6">
    <location>
        <begin position="481"/>
        <end position="501"/>
    </location>
</feature>
<evidence type="ECO:0000313" key="8">
    <source>
        <dbReference type="EMBL" id="RYT72553.1"/>
    </source>
</evidence>
<dbReference type="EMBL" id="RCXL01000017">
    <property type="protein sequence ID" value="RYT72553.1"/>
    <property type="molecule type" value="Genomic_DNA"/>
</dbReference>
<evidence type="ECO:0000256" key="2">
    <source>
        <dbReference type="ARBA" id="ARBA00022475"/>
    </source>
</evidence>
<evidence type="ECO:0000256" key="5">
    <source>
        <dbReference type="ARBA" id="ARBA00023136"/>
    </source>
</evidence>
<feature type="transmembrane region" description="Helical" evidence="6">
    <location>
        <begin position="172"/>
        <end position="189"/>
    </location>
</feature>
<proteinExistence type="predicted"/>
<evidence type="ECO:0000313" key="10">
    <source>
        <dbReference type="Proteomes" id="UP000335496"/>
    </source>
</evidence>
<evidence type="ECO:0000313" key="9">
    <source>
        <dbReference type="Proteomes" id="UP000291917"/>
    </source>
</evidence>
<evidence type="ECO:0000256" key="3">
    <source>
        <dbReference type="ARBA" id="ARBA00022692"/>
    </source>
</evidence>
<dbReference type="Proteomes" id="UP000335496">
    <property type="component" value="Unassembled WGS sequence"/>
</dbReference>
<keyword evidence="3 6" id="KW-0812">Transmembrane</keyword>
<dbReference type="EMBL" id="VVZX01000016">
    <property type="protein sequence ID" value="KAA5273189.1"/>
    <property type="molecule type" value="Genomic_DNA"/>
</dbReference>
<dbReference type="AlphaFoldDB" id="A0A4Q5GWT3"/>